<feature type="region of interest" description="Disordered" evidence="2">
    <location>
        <begin position="1"/>
        <end position="33"/>
    </location>
</feature>
<feature type="domain" description="THUMP" evidence="3">
    <location>
        <begin position="135"/>
        <end position="242"/>
    </location>
</feature>
<evidence type="ECO:0000256" key="2">
    <source>
        <dbReference type="SAM" id="MobiDB-lite"/>
    </source>
</evidence>
<dbReference type="GeneID" id="66080139"/>
<dbReference type="CDD" id="cd11717">
    <property type="entry name" value="THUMP_THUMPD1_like"/>
    <property type="match status" value="1"/>
</dbReference>
<reference evidence="4" key="1">
    <citation type="journal article" date="2021" name="Genome Biol. Evol.">
        <title>The assembled and annotated genome of the fairy-ring fungus Marasmius oreades.</title>
        <authorList>
            <person name="Hiltunen M."/>
            <person name="Ament-Velasquez S.L."/>
            <person name="Johannesson H."/>
        </authorList>
    </citation>
    <scope>NUCLEOTIDE SEQUENCE</scope>
    <source>
        <strain evidence="4">03SP1</strain>
    </source>
</reference>
<keyword evidence="5" id="KW-1185">Reference proteome</keyword>
<dbReference type="SUPFAM" id="SSF143437">
    <property type="entry name" value="THUMP domain-like"/>
    <property type="match status" value="1"/>
</dbReference>
<feature type="compositionally biased region" description="Basic and acidic residues" evidence="2">
    <location>
        <begin position="1"/>
        <end position="11"/>
    </location>
</feature>
<dbReference type="PROSITE" id="PS51165">
    <property type="entry name" value="THUMP"/>
    <property type="match status" value="1"/>
</dbReference>
<protein>
    <recommendedName>
        <fullName evidence="3">THUMP domain-containing protein</fullName>
    </recommendedName>
</protein>
<dbReference type="RefSeq" id="XP_043005844.1">
    <property type="nucleotide sequence ID" value="XM_043156060.1"/>
</dbReference>
<dbReference type="EMBL" id="CM032187">
    <property type="protein sequence ID" value="KAG7089374.1"/>
    <property type="molecule type" value="Genomic_DNA"/>
</dbReference>
<gene>
    <name evidence="4" type="ORF">E1B28_011064</name>
</gene>
<sequence>MDDIHSSSRDSARKKRKYLPGTSSARSVDGPGVWVSCVKGKEKKTVGELYDLFESLALGLWPLEGTSPDGSDSEENEGSHGEPLEDQISNEIAAMKKPRTEKRFVNCRTDTPCVVFISCKPPVDPVKLVETHIQNVQRTGAPRTRYIHRFVPVSGTCYTRTEDMQALVRKIISEYLARHPESSSTTYKIELRIRNHTSLTRPVIIKMIAECIPESLKVDLTDPQIFVLVEIFKSVCGIAITKDYYTLHKYNVMELATRNSGNEVGRV</sequence>
<proteinExistence type="predicted"/>
<name>A0A9P7URP2_9AGAR</name>
<feature type="region of interest" description="Disordered" evidence="2">
    <location>
        <begin position="64"/>
        <end position="89"/>
    </location>
</feature>
<accession>A0A9P7URP2</accession>
<dbReference type="GO" id="GO:0006400">
    <property type="term" value="P:tRNA modification"/>
    <property type="evidence" value="ECO:0007669"/>
    <property type="project" value="InterPro"/>
</dbReference>
<dbReference type="Gene3D" id="3.30.2300.10">
    <property type="entry name" value="THUMP superfamily"/>
    <property type="match status" value="1"/>
</dbReference>
<evidence type="ECO:0000259" key="3">
    <source>
        <dbReference type="PROSITE" id="PS51165"/>
    </source>
</evidence>
<dbReference type="AlphaFoldDB" id="A0A9P7URP2"/>
<dbReference type="GO" id="GO:0003723">
    <property type="term" value="F:RNA binding"/>
    <property type="evidence" value="ECO:0007669"/>
    <property type="project" value="UniProtKB-UniRule"/>
</dbReference>
<evidence type="ECO:0000313" key="4">
    <source>
        <dbReference type="EMBL" id="KAG7089374.1"/>
    </source>
</evidence>
<dbReference type="PANTHER" id="PTHR13452">
    <property type="entry name" value="THUMP DOMAIN CONTAINING PROTEIN 1-RELATED"/>
    <property type="match status" value="1"/>
</dbReference>
<organism evidence="4 5">
    <name type="scientific">Marasmius oreades</name>
    <name type="common">fairy-ring Marasmius</name>
    <dbReference type="NCBI Taxonomy" id="181124"/>
    <lineage>
        <taxon>Eukaryota</taxon>
        <taxon>Fungi</taxon>
        <taxon>Dikarya</taxon>
        <taxon>Basidiomycota</taxon>
        <taxon>Agaricomycotina</taxon>
        <taxon>Agaricomycetes</taxon>
        <taxon>Agaricomycetidae</taxon>
        <taxon>Agaricales</taxon>
        <taxon>Marasmiineae</taxon>
        <taxon>Marasmiaceae</taxon>
        <taxon>Marasmius</taxon>
    </lineage>
</organism>
<dbReference type="SMART" id="SM00981">
    <property type="entry name" value="THUMP"/>
    <property type="match status" value="1"/>
</dbReference>
<dbReference type="PANTHER" id="PTHR13452:SF10">
    <property type="entry name" value="THUMP DOMAIN-CONTAINING PROTEIN 1"/>
    <property type="match status" value="1"/>
</dbReference>
<dbReference type="KEGG" id="more:E1B28_011064"/>
<dbReference type="Pfam" id="PF02926">
    <property type="entry name" value="THUMP"/>
    <property type="match status" value="1"/>
</dbReference>
<dbReference type="InterPro" id="IPR004114">
    <property type="entry name" value="THUMP_dom"/>
</dbReference>
<evidence type="ECO:0000313" key="5">
    <source>
        <dbReference type="Proteomes" id="UP001049176"/>
    </source>
</evidence>
<dbReference type="Proteomes" id="UP001049176">
    <property type="component" value="Chromosome 7"/>
</dbReference>
<dbReference type="OrthoDB" id="367221at2759"/>
<comment type="caution">
    <text evidence="4">The sequence shown here is derived from an EMBL/GenBank/DDBJ whole genome shotgun (WGS) entry which is preliminary data.</text>
</comment>
<evidence type="ECO:0000256" key="1">
    <source>
        <dbReference type="PROSITE-ProRule" id="PRU00529"/>
    </source>
</evidence>
<dbReference type="InterPro" id="IPR040183">
    <property type="entry name" value="THUMPD1-like"/>
</dbReference>
<keyword evidence="1" id="KW-0694">RNA-binding</keyword>